<gene>
    <name evidence="5" type="ORF">PPNO1_LOCUS6970</name>
</gene>
<keyword evidence="1" id="KW-0547">Nucleotide-binding</keyword>
<feature type="compositionally biased region" description="Low complexity" evidence="4">
    <location>
        <begin position="562"/>
        <end position="573"/>
    </location>
</feature>
<keyword evidence="2" id="KW-0067">ATP-binding</keyword>
<evidence type="ECO:0000313" key="5">
    <source>
        <dbReference type="EMBL" id="CAI4217357.1"/>
    </source>
</evidence>
<evidence type="ECO:0000256" key="3">
    <source>
        <dbReference type="ARBA" id="ARBA00023186"/>
    </source>
</evidence>
<evidence type="ECO:0000256" key="2">
    <source>
        <dbReference type="ARBA" id="ARBA00022840"/>
    </source>
</evidence>
<dbReference type="SUPFAM" id="SSF53067">
    <property type="entry name" value="Actin-like ATPase domain"/>
    <property type="match status" value="2"/>
</dbReference>
<keyword evidence="6" id="KW-1185">Reference proteome</keyword>
<dbReference type="SUPFAM" id="SSF100934">
    <property type="entry name" value="Heat shock protein 70kD (HSP70), C-terminal subdomain"/>
    <property type="match status" value="1"/>
</dbReference>
<feature type="compositionally biased region" description="Basic and acidic residues" evidence="4">
    <location>
        <begin position="580"/>
        <end position="592"/>
    </location>
</feature>
<dbReference type="Gene3D" id="3.90.640.10">
    <property type="entry name" value="Actin, Chain A, domain 4"/>
    <property type="match status" value="1"/>
</dbReference>
<dbReference type="PANTHER" id="PTHR45639:SF3">
    <property type="entry name" value="HYPOXIA UP-REGULATED PROTEIN 1"/>
    <property type="match status" value="1"/>
</dbReference>
<dbReference type="CDD" id="cd10230">
    <property type="entry name" value="ASKHA_NBD_HSP70_HYOU1"/>
    <property type="match status" value="1"/>
</dbReference>
<dbReference type="InterPro" id="IPR043129">
    <property type="entry name" value="ATPase_NBD"/>
</dbReference>
<dbReference type="Gene3D" id="3.30.420.40">
    <property type="match status" value="2"/>
</dbReference>
<organism evidence="5 6">
    <name type="scientific">Parascedosporium putredinis</name>
    <dbReference type="NCBI Taxonomy" id="1442378"/>
    <lineage>
        <taxon>Eukaryota</taxon>
        <taxon>Fungi</taxon>
        <taxon>Dikarya</taxon>
        <taxon>Ascomycota</taxon>
        <taxon>Pezizomycotina</taxon>
        <taxon>Sordariomycetes</taxon>
        <taxon>Hypocreomycetidae</taxon>
        <taxon>Microascales</taxon>
        <taxon>Microascaceae</taxon>
        <taxon>Parascedosporium</taxon>
    </lineage>
</organism>
<dbReference type="AlphaFoldDB" id="A0A9P1H5X2"/>
<dbReference type="InterPro" id="IPR029048">
    <property type="entry name" value="HSP70_C_sf"/>
</dbReference>
<dbReference type="EMBL" id="CALLCH030000016">
    <property type="protein sequence ID" value="CAI4217357.1"/>
    <property type="molecule type" value="Genomic_DNA"/>
</dbReference>
<feature type="compositionally biased region" description="Basic and acidic residues" evidence="4">
    <location>
        <begin position="906"/>
        <end position="923"/>
    </location>
</feature>
<feature type="compositionally biased region" description="Low complexity" evidence="4">
    <location>
        <begin position="754"/>
        <end position="775"/>
    </location>
</feature>
<evidence type="ECO:0000256" key="4">
    <source>
        <dbReference type="SAM" id="MobiDB-lite"/>
    </source>
</evidence>
<feature type="region of interest" description="Disordered" evidence="4">
    <location>
        <begin position="869"/>
        <end position="923"/>
    </location>
</feature>
<evidence type="ECO:0000313" key="6">
    <source>
        <dbReference type="Proteomes" id="UP000838763"/>
    </source>
</evidence>
<keyword evidence="3" id="KW-0143">Chaperone</keyword>
<reference evidence="5" key="1">
    <citation type="submission" date="2022-11" db="EMBL/GenBank/DDBJ databases">
        <authorList>
            <person name="Scott C."/>
            <person name="Bruce N."/>
        </authorList>
    </citation>
    <scope>NUCLEOTIDE SEQUENCE</scope>
</reference>
<dbReference type="Pfam" id="PF00012">
    <property type="entry name" value="HSP70"/>
    <property type="match status" value="1"/>
</dbReference>
<evidence type="ECO:0000256" key="1">
    <source>
        <dbReference type="ARBA" id="ARBA00022741"/>
    </source>
</evidence>
<sequence>MRASLAERFRPDMCFHLAQTSRRLLPLDKCRRRAPVLGVDLGTEYIKASLVKPGIPLEIVLTKEARRKEASSVAFKPERGELKAGDYPERFYGSDALAMGPRFPADVYSISSTFSLEEDKARGTVSLKSKAFGADEEPWMVEELLAMQLQNIRSNAELHAGDGSTEKRAFELAADLAGLKVMSFVSDGVAVGLHYATSRQFPNTSEGEKPEYHLVFDIGAGSASATVMRFQSRNVKDVGKFNKTIQEIHVLGSGWDRSLGGDAFNSLIVDDLVNQFVESSAGQKVSATADKIKTGGRTAVKLFKEAEKARHILSANSNTQGSIESLFEDVDFKYKFTRDAFETMASTHAETIATIVRAALRQANLDVSDLTSAILNGGLTRTPFVQKVLADVLGSSDLIRTSVNSDEAAVLGAGFKAADLSPGFRVKEIQIFDTSNYAAGVKYTNSNEKLQHQKLWNPTSHLGSTEKQMVGESENDISLLTTKNLTASVTELKEKYSCEDGDISFKLGVKLAGENGEVVVTRASVECEGEVTEKDTIMDGVKNLFGFGKKDQKPLGDDAAADSEQAAEGAAEPAAEDAASEEKGSEAAAEGEAKKQLVTISVDFALEKAGVPALPKDRLKKLKDRLKAFDASDKARALRSETMNQLEGYTYKVRDILENEDFIGATTEKERTQLQTLASEISDWLYEEGADAPREELQKRLKSLKSIVEPAQKRVDEAAQRPQALDDLKEAISQTETFVETVKKQIKEYDDWHASASAAASESSAAAPEEPSSSAEAEEAQTGGEFDGLEDDAQVTDVPKPPTMESVLEDRGPLAADIKKWLEDKEPKQKVLPPTADPVLLVKDLKTRREKLDKAGMDLAMKGVRNFEAKNKKAGAKKTKADKADKKTKKAKDKAQEGPTEEEIQEMLRKIQEEEARDTHDEL</sequence>
<dbReference type="GO" id="GO:0140662">
    <property type="term" value="F:ATP-dependent protein folding chaperone"/>
    <property type="evidence" value="ECO:0007669"/>
    <property type="project" value="InterPro"/>
</dbReference>
<name>A0A9P1H5X2_9PEZI</name>
<dbReference type="OrthoDB" id="10262720at2759"/>
<dbReference type="InterPro" id="IPR013126">
    <property type="entry name" value="Hsp_70_fam"/>
</dbReference>
<dbReference type="GO" id="GO:0030968">
    <property type="term" value="P:endoplasmic reticulum unfolded protein response"/>
    <property type="evidence" value="ECO:0007669"/>
    <property type="project" value="TreeGrafter"/>
</dbReference>
<protein>
    <recommendedName>
        <fullName evidence="7">Heat shock protein 70-like protein</fullName>
    </recommendedName>
</protein>
<dbReference type="Gene3D" id="1.20.1270.10">
    <property type="match status" value="1"/>
</dbReference>
<feature type="region of interest" description="Disordered" evidence="4">
    <location>
        <begin position="553"/>
        <end position="592"/>
    </location>
</feature>
<dbReference type="PANTHER" id="PTHR45639">
    <property type="entry name" value="HSC70CB, ISOFORM G-RELATED"/>
    <property type="match status" value="1"/>
</dbReference>
<dbReference type="FunFam" id="3.90.640.10:FF:000039">
    <property type="entry name" value="Hsp70 family chaperone Lhs1/Orp150"/>
    <property type="match status" value="1"/>
</dbReference>
<accession>A0A9P1H5X2</accession>
<dbReference type="PRINTS" id="PR00301">
    <property type="entry name" value="HEATSHOCK70"/>
</dbReference>
<dbReference type="GO" id="GO:0034663">
    <property type="term" value="C:endoplasmic reticulum chaperone complex"/>
    <property type="evidence" value="ECO:0007669"/>
    <property type="project" value="TreeGrafter"/>
</dbReference>
<dbReference type="GO" id="GO:0005524">
    <property type="term" value="F:ATP binding"/>
    <property type="evidence" value="ECO:0007669"/>
    <property type="project" value="UniProtKB-KW"/>
</dbReference>
<evidence type="ECO:0008006" key="7">
    <source>
        <dbReference type="Google" id="ProtNLM"/>
    </source>
</evidence>
<dbReference type="FunFam" id="1.20.1270.10:FF:000002">
    <property type="entry name" value="Heat shock 70 kDa protein 4"/>
    <property type="match status" value="1"/>
</dbReference>
<comment type="caution">
    <text evidence="5">The sequence shown here is derived from an EMBL/GenBank/DDBJ whole genome shotgun (WGS) entry which is preliminary data.</text>
</comment>
<proteinExistence type="predicted"/>
<dbReference type="Proteomes" id="UP000838763">
    <property type="component" value="Unassembled WGS sequence"/>
</dbReference>
<feature type="region of interest" description="Disordered" evidence="4">
    <location>
        <begin position="753"/>
        <end position="812"/>
    </location>
</feature>